<proteinExistence type="predicted"/>
<dbReference type="STRING" id="629741.GCWU000324_03019"/>
<sequence length="174" mass="18486">MDFRLPYPAFEGSLKRHYSALGNTNAAKIAAANAPTKPNKITTSSDVHSNVNSTLATLPTSAAKPALFHERVQRRQAKIKPHSVAGKQPIAEPPTIKAIIINSGISKCPRNASTTIANTIISSPPSPPPNSVNTPIACPFGYSGCLFAKWRYPIIASAIANSGSIMPHSFMPRS</sequence>
<keyword evidence="2" id="KW-1185">Reference proteome</keyword>
<accession>C4GMT3</accession>
<dbReference type="Proteomes" id="UP000003009">
    <property type="component" value="Unassembled WGS sequence"/>
</dbReference>
<dbReference type="HOGENOM" id="CLU_1538066_0_0_4"/>
<evidence type="ECO:0000313" key="1">
    <source>
        <dbReference type="EMBL" id="EEP66618.1"/>
    </source>
</evidence>
<comment type="caution">
    <text evidence="1">The sequence shown here is derived from an EMBL/GenBank/DDBJ whole genome shotgun (WGS) entry which is preliminary data.</text>
</comment>
<evidence type="ECO:0000313" key="2">
    <source>
        <dbReference type="Proteomes" id="UP000003009"/>
    </source>
</evidence>
<protein>
    <submittedName>
        <fullName evidence="1">Uncharacterized protein</fullName>
    </submittedName>
</protein>
<gene>
    <name evidence="1" type="ORF">GCWU000324_03019</name>
</gene>
<name>C4GMT3_9NEIS</name>
<dbReference type="EMBL" id="ACJW02000008">
    <property type="protein sequence ID" value="EEP66618.1"/>
    <property type="molecule type" value="Genomic_DNA"/>
</dbReference>
<organism evidence="1 2">
    <name type="scientific">Kingella oralis ATCC 51147</name>
    <dbReference type="NCBI Taxonomy" id="629741"/>
    <lineage>
        <taxon>Bacteria</taxon>
        <taxon>Pseudomonadati</taxon>
        <taxon>Pseudomonadota</taxon>
        <taxon>Betaproteobacteria</taxon>
        <taxon>Neisseriales</taxon>
        <taxon>Neisseriaceae</taxon>
        <taxon>Kingella</taxon>
    </lineage>
</organism>
<dbReference type="AlphaFoldDB" id="C4GMT3"/>
<reference evidence="1" key="1">
    <citation type="submission" date="2009-04" db="EMBL/GenBank/DDBJ databases">
        <authorList>
            <person name="Weinstock G."/>
            <person name="Sodergren E."/>
            <person name="Clifton S."/>
            <person name="Fulton L."/>
            <person name="Fulton B."/>
            <person name="Courtney L."/>
            <person name="Fronick C."/>
            <person name="Harrison M."/>
            <person name="Strong C."/>
            <person name="Farmer C."/>
            <person name="Delahaunty K."/>
            <person name="Markovic C."/>
            <person name="Hall O."/>
            <person name="Minx P."/>
            <person name="Tomlinson C."/>
            <person name="Mitreva M."/>
            <person name="Nelson J."/>
            <person name="Hou S."/>
            <person name="Wollam A."/>
            <person name="Pepin K.H."/>
            <person name="Johnson M."/>
            <person name="Bhonagiri V."/>
            <person name="Nash W.E."/>
            <person name="Warren W."/>
            <person name="Chinwalla A."/>
            <person name="Mardis E.R."/>
            <person name="Wilson R.K."/>
        </authorList>
    </citation>
    <scope>NUCLEOTIDE SEQUENCE [LARGE SCALE GENOMIC DNA]</scope>
    <source>
        <strain evidence="1">ATCC 51147</strain>
    </source>
</reference>